<dbReference type="Gene3D" id="1.20.58.1000">
    <property type="entry name" value="Metal-sensitive repressor, helix protomer"/>
    <property type="match status" value="1"/>
</dbReference>
<keyword evidence="3" id="KW-1185">Reference proteome</keyword>
<protein>
    <submittedName>
        <fullName evidence="2">DNA-binding transcriptional regulator, FrmR family</fullName>
    </submittedName>
</protein>
<sequence length="94" mass="10652">MSPTTQEKEKRKLLMRVRRIRGQLDAVERRIEEEASCSAILQQATACRGALDGFIAEVIEDHILEHLVDPQAKQGDPRTQAAEELVEIIHSYLT</sequence>
<dbReference type="PANTHER" id="PTHR33677">
    <property type="entry name" value="TRANSCRIPTIONAL REPRESSOR FRMR-RELATED"/>
    <property type="match status" value="1"/>
</dbReference>
<dbReference type="Pfam" id="PF02583">
    <property type="entry name" value="Trns_repr_metal"/>
    <property type="match status" value="1"/>
</dbReference>
<name>A0A1T4SRS5_9HYPH</name>
<gene>
    <name evidence="2" type="ORF">SAMN02745126_05056</name>
</gene>
<dbReference type="STRING" id="225324.SAMN02745126_05056"/>
<evidence type="ECO:0000313" key="3">
    <source>
        <dbReference type="Proteomes" id="UP000190092"/>
    </source>
</evidence>
<comment type="similarity">
    <text evidence="1">Belongs to the FrmR/RcnR family.</text>
</comment>
<evidence type="ECO:0000313" key="2">
    <source>
        <dbReference type="EMBL" id="SKA30945.1"/>
    </source>
</evidence>
<dbReference type="RefSeq" id="WP_085936803.1">
    <property type="nucleotide sequence ID" value="NZ_FUWJ01000009.1"/>
</dbReference>
<reference evidence="3" key="1">
    <citation type="submission" date="2017-02" db="EMBL/GenBank/DDBJ databases">
        <authorList>
            <person name="Varghese N."/>
            <person name="Submissions S."/>
        </authorList>
    </citation>
    <scope>NUCLEOTIDE SEQUENCE [LARGE SCALE GENOMIC DNA]</scope>
    <source>
        <strain evidence="3">ATCC 27094</strain>
    </source>
</reference>
<dbReference type="OrthoDB" id="9806052at2"/>
<dbReference type="InterPro" id="IPR038390">
    <property type="entry name" value="Metal_Tscrpt_repr_sf"/>
</dbReference>
<proteinExistence type="inferred from homology"/>
<dbReference type="GO" id="GO:0046872">
    <property type="term" value="F:metal ion binding"/>
    <property type="evidence" value="ECO:0007669"/>
    <property type="project" value="InterPro"/>
</dbReference>
<dbReference type="GO" id="GO:0003677">
    <property type="term" value="F:DNA binding"/>
    <property type="evidence" value="ECO:0007669"/>
    <property type="project" value="UniProtKB-KW"/>
</dbReference>
<evidence type="ECO:0000256" key="1">
    <source>
        <dbReference type="ARBA" id="ARBA00005260"/>
    </source>
</evidence>
<dbReference type="GO" id="GO:0045892">
    <property type="term" value="P:negative regulation of DNA-templated transcription"/>
    <property type="evidence" value="ECO:0007669"/>
    <property type="project" value="UniProtKB-ARBA"/>
</dbReference>
<keyword evidence="2" id="KW-0238">DNA-binding</keyword>
<organism evidence="2 3">
    <name type="scientific">Enhydrobacter aerosaccus</name>
    <dbReference type="NCBI Taxonomy" id="225324"/>
    <lineage>
        <taxon>Bacteria</taxon>
        <taxon>Pseudomonadati</taxon>
        <taxon>Pseudomonadota</taxon>
        <taxon>Alphaproteobacteria</taxon>
        <taxon>Hyphomicrobiales</taxon>
        <taxon>Enhydrobacter</taxon>
    </lineage>
</organism>
<dbReference type="AlphaFoldDB" id="A0A1T4SRS5"/>
<dbReference type="EMBL" id="FUWJ01000009">
    <property type="protein sequence ID" value="SKA30945.1"/>
    <property type="molecule type" value="Genomic_DNA"/>
</dbReference>
<dbReference type="Proteomes" id="UP000190092">
    <property type="component" value="Unassembled WGS sequence"/>
</dbReference>
<dbReference type="PANTHER" id="PTHR33677:SF5">
    <property type="entry name" value="TRANSCRIPTIONAL REPRESSOR FRMR"/>
    <property type="match status" value="1"/>
</dbReference>
<accession>A0A1T4SRS5</accession>
<dbReference type="InterPro" id="IPR003735">
    <property type="entry name" value="Metal_Tscrpt_repr"/>
</dbReference>
<dbReference type="CDD" id="cd10153">
    <property type="entry name" value="RcnR-FrmR-like_DUF156"/>
    <property type="match status" value="1"/>
</dbReference>